<dbReference type="Gene3D" id="3.40.50.12780">
    <property type="entry name" value="N-terminal domain of ligase-like"/>
    <property type="match status" value="1"/>
</dbReference>
<dbReference type="PANTHER" id="PTHR43201">
    <property type="entry name" value="ACYL-COA SYNTHETASE"/>
    <property type="match status" value="1"/>
</dbReference>
<dbReference type="RefSeq" id="WP_269892253.1">
    <property type="nucleotide sequence ID" value="NZ_JAPZPY010000001.1"/>
</dbReference>
<comment type="caution">
    <text evidence="2">The sequence shown here is derived from an EMBL/GenBank/DDBJ whole genome shotgun (WGS) entry which is preliminary data.</text>
</comment>
<dbReference type="Gene3D" id="3.30.300.30">
    <property type="match status" value="1"/>
</dbReference>
<evidence type="ECO:0000259" key="1">
    <source>
        <dbReference type="Pfam" id="PF00501"/>
    </source>
</evidence>
<dbReference type="PANTHER" id="PTHR43201:SF32">
    <property type="entry name" value="2-SUCCINYLBENZOATE--COA LIGASE, CHLOROPLASTIC_PEROXISOMAL"/>
    <property type="match status" value="1"/>
</dbReference>
<sequence length="518" mass="55332">MTRIVTTRPPDGPTASRFYREGYWRPALPAGDRLSHISAGGTRTALVDNNLHWTYQDLSGAVRTSARSMKAAGVTSDDAVLIVAPLTNAAAASYLATQLIGNVAVLLDRRCGMADVDTAFAAAPKIAWATRADATRLHLDARCPVLYLDNDAECTDSAPEDLAHIIDPDVASLVVFTSGTTSSPKGVVHTRNSLRCGVANMTAAMNVTGEDGFFLSSPLASITGVLQLETALAIHAAVILEDRFESSASLERLRRNRATLLGGAPIICDELFAECQRQNIDQLSLRCIALGGSMITQPVLANARRFGIEPVRVYGSSEAPFSTATQLGSGAALEDEGTALPGVEVAVGDSDELLIRGPHQFHGYLDTGDNDSGFSGQWVRTGDQAVIDDAHRVRISGRLKDVAIRKGMKVSLTEIDAAAAALGDCAAYAIADPATGERAALAIYPRSQSTLSYSAVTQQLLEFGLAKWKLPEQIVIWNRPLPRTPSGKVVRRQLSSAEQDCQTFYAPRLTRTAPSEEE</sequence>
<dbReference type="InterPro" id="IPR020845">
    <property type="entry name" value="AMP-binding_CS"/>
</dbReference>
<dbReference type="InterPro" id="IPR042099">
    <property type="entry name" value="ANL_N_sf"/>
</dbReference>
<dbReference type="PROSITE" id="PS00455">
    <property type="entry name" value="AMP_BINDING"/>
    <property type="match status" value="1"/>
</dbReference>
<evidence type="ECO:0000313" key="2">
    <source>
        <dbReference type="EMBL" id="MCZ8377341.1"/>
    </source>
</evidence>
<gene>
    <name evidence="2" type="ORF">O6P37_00550</name>
</gene>
<accession>A0ABT4PLB0</accession>
<dbReference type="InterPro" id="IPR000873">
    <property type="entry name" value="AMP-dep_synth/lig_dom"/>
</dbReference>
<dbReference type="SUPFAM" id="SSF56801">
    <property type="entry name" value="Acetyl-CoA synthetase-like"/>
    <property type="match status" value="1"/>
</dbReference>
<proteinExistence type="predicted"/>
<dbReference type="InterPro" id="IPR045851">
    <property type="entry name" value="AMP-bd_C_sf"/>
</dbReference>
<name>A0ABT4PLB0_9MYCO</name>
<dbReference type="Pfam" id="PF00501">
    <property type="entry name" value="AMP-binding"/>
    <property type="match status" value="1"/>
</dbReference>
<organism evidence="2 3">
    <name type="scientific">Mycobacterium hippophais</name>
    <dbReference type="NCBI Taxonomy" id="3016340"/>
    <lineage>
        <taxon>Bacteria</taxon>
        <taxon>Bacillati</taxon>
        <taxon>Actinomycetota</taxon>
        <taxon>Actinomycetes</taxon>
        <taxon>Mycobacteriales</taxon>
        <taxon>Mycobacteriaceae</taxon>
        <taxon>Mycobacterium</taxon>
    </lineage>
</organism>
<dbReference type="Proteomes" id="UP001142153">
    <property type="component" value="Unassembled WGS sequence"/>
</dbReference>
<keyword evidence="3" id="KW-1185">Reference proteome</keyword>
<protein>
    <submittedName>
        <fullName evidence="2">AMP-binding protein</fullName>
    </submittedName>
</protein>
<evidence type="ECO:0000313" key="3">
    <source>
        <dbReference type="Proteomes" id="UP001142153"/>
    </source>
</evidence>
<feature type="domain" description="AMP-dependent synthetase/ligase" evidence="1">
    <location>
        <begin position="42"/>
        <end position="365"/>
    </location>
</feature>
<dbReference type="EMBL" id="JAPZPY010000001">
    <property type="protein sequence ID" value="MCZ8377341.1"/>
    <property type="molecule type" value="Genomic_DNA"/>
</dbReference>
<reference evidence="2" key="1">
    <citation type="submission" date="2022-12" db="EMBL/GenBank/DDBJ databases">
        <authorList>
            <person name="Deng Y."/>
            <person name="Zhang Y.-Q."/>
        </authorList>
    </citation>
    <scope>NUCLEOTIDE SEQUENCE</scope>
    <source>
        <strain evidence="2">CPCC 205372</strain>
    </source>
</reference>